<sequence length="94" mass="9892">GPAAGNTVFRCPKCTNVISLTEKCAVDQADLQKKSLQIQEGHTRNGMFANMIAAAALIVAVLVLIFGDAIVSSSNKSLDPVDDPALVDLQIQNP</sequence>
<evidence type="ECO:0000313" key="2">
    <source>
        <dbReference type="EMBL" id="PJA45024.1"/>
    </source>
</evidence>
<comment type="caution">
    <text evidence="2">The sequence shown here is derived from an EMBL/GenBank/DDBJ whole genome shotgun (WGS) entry which is preliminary data.</text>
</comment>
<keyword evidence="1" id="KW-0812">Transmembrane</keyword>
<dbReference type="EMBL" id="PFWU01000053">
    <property type="protein sequence ID" value="PJA45024.1"/>
    <property type="molecule type" value="Genomic_DNA"/>
</dbReference>
<evidence type="ECO:0000256" key="1">
    <source>
        <dbReference type="SAM" id="Phobius"/>
    </source>
</evidence>
<accession>A0A2M7XAZ4</accession>
<evidence type="ECO:0000313" key="3">
    <source>
        <dbReference type="Proteomes" id="UP000229385"/>
    </source>
</evidence>
<feature type="transmembrane region" description="Helical" evidence="1">
    <location>
        <begin position="47"/>
        <end position="67"/>
    </location>
</feature>
<proteinExistence type="predicted"/>
<feature type="non-terminal residue" evidence="2">
    <location>
        <position position="1"/>
    </location>
</feature>
<protein>
    <submittedName>
        <fullName evidence="2">Uncharacterized protein</fullName>
    </submittedName>
</protein>
<reference evidence="3" key="1">
    <citation type="submission" date="2017-09" db="EMBL/GenBank/DDBJ databases">
        <title>Depth-based differentiation of microbial function through sediment-hosted aquifers and enrichment of novel symbionts in the deep terrestrial subsurface.</title>
        <authorList>
            <person name="Probst A.J."/>
            <person name="Ladd B."/>
            <person name="Jarett J.K."/>
            <person name="Geller-Mcgrath D.E."/>
            <person name="Sieber C.M.K."/>
            <person name="Emerson J.B."/>
            <person name="Anantharaman K."/>
            <person name="Thomas B.C."/>
            <person name="Malmstrom R."/>
            <person name="Stieglmeier M."/>
            <person name="Klingl A."/>
            <person name="Woyke T."/>
            <person name="Ryan C.M."/>
            <person name="Banfield J.F."/>
        </authorList>
    </citation>
    <scope>NUCLEOTIDE SEQUENCE [LARGE SCALE GENOMIC DNA]</scope>
</reference>
<dbReference type="AlphaFoldDB" id="A0A2M7XAZ4"/>
<organism evidence="2 3">
    <name type="scientific">Candidatus Uhrbacteria bacterium CG_4_9_14_3_um_filter_50_9</name>
    <dbReference type="NCBI Taxonomy" id="1975035"/>
    <lineage>
        <taxon>Bacteria</taxon>
        <taxon>Candidatus Uhriibacteriota</taxon>
    </lineage>
</organism>
<name>A0A2M7XAZ4_9BACT</name>
<keyword evidence="1" id="KW-1133">Transmembrane helix</keyword>
<keyword evidence="1" id="KW-0472">Membrane</keyword>
<dbReference type="Proteomes" id="UP000229385">
    <property type="component" value="Unassembled WGS sequence"/>
</dbReference>
<gene>
    <name evidence="2" type="ORF">CO174_05260</name>
</gene>